<dbReference type="SUPFAM" id="SSF52540">
    <property type="entry name" value="P-loop containing nucleoside triphosphate hydrolases"/>
    <property type="match status" value="3"/>
</dbReference>
<dbReference type="STRING" id="554065.E1Z6T0"/>
<evidence type="ECO:0000313" key="4">
    <source>
        <dbReference type="Proteomes" id="UP000008141"/>
    </source>
</evidence>
<dbReference type="EMBL" id="GL433837">
    <property type="protein sequence ID" value="EFN58703.1"/>
    <property type="molecule type" value="Genomic_DNA"/>
</dbReference>
<dbReference type="AlphaFoldDB" id="E1Z6T0"/>
<dbReference type="KEGG" id="cvr:CHLNCDRAFT_34017"/>
<dbReference type="InterPro" id="IPR027417">
    <property type="entry name" value="P-loop_NTPase"/>
</dbReference>
<proteinExistence type="predicted"/>
<dbReference type="PANTHER" id="PTHR36498">
    <property type="entry name" value="TATA-BINDING PROTEIN-ASSOCIATED FACTOR 172"/>
    <property type="match status" value="1"/>
</dbReference>
<sequence length="701" mass="74255">MPPILRLLAPLLEGGAPDDARLGTLLALHAAVASLGLALVPYSLLVVVPLMGRMSDSQPTARVLAARTFASVVAVMPLAQGGGEPPGLDDAQRRLLTSEGRFLHQLLDNSTMDDYRLPIQLAGTLRRYQQEGINWLAFLRRFGLHGVLADDMGLGKTLQVGAGAVAWPGLAWPGWLERRRAAQDRPVPSLVVCPSTLVAHWPFEIGKFVGPEVLRPLQYHGTPAERAALRRQLASHDVVVMSYESLRADVDWVCAQAWSYCVLDEGHAIRNPASKVVQAAKRAGRGARHPLLLSGTPVQNNVGELWSLFDFLMPGLLGWERQFSARYGRTLQAARASKRGSAEAEAGLLAVEGLHRQVMPFVLRRTKDAVLADLPPKIVQDVVVDPSPLQRHLYQEFQNSQALAQISGLVGAGGVSGGGAPSPPPHVFQSLLYLRKLCSHPLLVLDPAVPQHMQHGGDWAAAQAALRSSLAHAPKLAALQELLLEAGGGEAARGQGGQVAGRPGQGQASPGVPAAHALAGHPGVCPTLALHLLPPLRQRPCAGRRPPAPPACRPHPDPLTPTPPPSPLPQAMDRAHRLGQQRTVNVYRLLVRGTVEEQIMSLQRFKLDVAATLVNADNASLAAMDTGNLLDIFTLQDGAAAPAKQQAGGEGAEAAAAAAGGKKGGGLQAVLAGLGDLEASEAQYADQFSLASFQEKLGKQG</sequence>
<organism evidence="4">
    <name type="scientific">Chlorella variabilis</name>
    <name type="common">Green alga</name>
    <dbReference type="NCBI Taxonomy" id="554065"/>
    <lineage>
        <taxon>Eukaryota</taxon>
        <taxon>Viridiplantae</taxon>
        <taxon>Chlorophyta</taxon>
        <taxon>core chlorophytes</taxon>
        <taxon>Trebouxiophyceae</taxon>
        <taxon>Chlorellales</taxon>
        <taxon>Chlorellaceae</taxon>
        <taxon>Chlorella clade</taxon>
        <taxon>Chlorella</taxon>
    </lineage>
</organism>
<dbReference type="SUPFAM" id="SSF48371">
    <property type="entry name" value="ARM repeat"/>
    <property type="match status" value="1"/>
</dbReference>
<protein>
    <recommendedName>
        <fullName evidence="2">Helicase ATP-binding domain-containing protein</fullName>
    </recommendedName>
</protein>
<dbReference type="eggNOG" id="KOG0392">
    <property type="taxonomic scope" value="Eukaryota"/>
</dbReference>
<dbReference type="InterPro" id="IPR000330">
    <property type="entry name" value="SNF2_N"/>
</dbReference>
<feature type="compositionally biased region" description="Pro residues" evidence="1">
    <location>
        <begin position="546"/>
        <end position="566"/>
    </location>
</feature>
<evidence type="ECO:0000256" key="1">
    <source>
        <dbReference type="SAM" id="MobiDB-lite"/>
    </source>
</evidence>
<evidence type="ECO:0000313" key="3">
    <source>
        <dbReference type="EMBL" id="EFN58703.1"/>
    </source>
</evidence>
<feature type="region of interest" description="Disordered" evidence="1">
    <location>
        <begin position="491"/>
        <end position="515"/>
    </location>
</feature>
<feature type="region of interest" description="Disordered" evidence="1">
    <location>
        <begin position="539"/>
        <end position="566"/>
    </location>
</feature>
<dbReference type="SMART" id="SM00487">
    <property type="entry name" value="DEXDc"/>
    <property type="match status" value="1"/>
</dbReference>
<gene>
    <name evidence="3" type="ORF">CHLNCDRAFT_34017</name>
</gene>
<name>E1Z6T0_CHLVA</name>
<dbReference type="InterPro" id="IPR044972">
    <property type="entry name" value="Mot1"/>
</dbReference>
<dbReference type="InterPro" id="IPR016024">
    <property type="entry name" value="ARM-type_fold"/>
</dbReference>
<dbReference type="GO" id="GO:0017025">
    <property type="term" value="F:TBP-class protein binding"/>
    <property type="evidence" value="ECO:0007669"/>
    <property type="project" value="InterPro"/>
</dbReference>
<dbReference type="GO" id="GO:0003677">
    <property type="term" value="F:DNA binding"/>
    <property type="evidence" value="ECO:0007669"/>
    <property type="project" value="InterPro"/>
</dbReference>
<dbReference type="OrthoDB" id="10252227at2759"/>
<dbReference type="GeneID" id="17357881"/>
<dbReference type="Gene3D" id="3.40.50.10810">
    <property type="entry name" value="Tandem AAA-ATPase domain"/>
    <property type="match status" value="1"/>
</dbReference>
<dbReference type="Gene3D" id="3.40.50.300">
    <property type="entry name" value="P-loop containing nucleotide triphosphate hydrolases"/>
    <property type="match status" value="2"/>
</dbReference>
<dbReference type="RefSeq" id="XP_005850805.1">
    <property type="nucleotide sequence ID" value="XM_005850743.1"/>
</dbReference>
<evidence type="ECO:0000259" key="2">
    <source>
        <dbReference type="PROSITE" id="PS51192"/>
    </source>
</evidence>
<dbReference type="Proteomes" id="UP000008141">
    <property type="component" value="Unassembled WGS sequence"/>
</dbReference>
<dbReference type="GO" id="GO:0016887">
    <property type="term" value="F:ATP hydrolysis activity"/>
    <property type="evidence" value="ECO:0007669"/>
    <property type="project" value="InterPro"/>
</dbReference>
<keyword evidence="4" id="KW-1185">Reference proteome</keyword>
<dbReference type="GO" id="GO:0005524">
    <property type="term" value="F:ATP binding"/>
    <property type="evidence" value="ECO:0007669"/>
    <property type="project" value="InterPro"/>
</dbReference>
<dbReference type="PANTHER" id="PTHR36498:SF1">
    <property type="entry name" value="TATA-BINDING PROTEIN-ASSOCIATED FACTOR 172"/>
    <property type="match status" value="1"/>
</dbReference>
<dbReference type="PROSITE" id="PS51192">
    <property type="entry name" value="HELICASE_ATP_BIND_1"/>
    <property type="match status" value="1"/>
</dbReference>
<dbReference type="Pfam" id="PF00176">
    <property type="entry name" value="SNF2-rel_dom"/>
    <property type="match status" value="1"/>
</dbReference>
<dbReference type="OMA" id="DLFATHM"/>
<dbReference type="InterPro" id="IPR038718">
    <property type="entry name" value="SNF2-like_sf"/>
</dbReference>
<reference evidence="3 4" key="1">
    <citation type="journal article" date="2010" name="Plant Cell">
        <title>The Chlorella variabilis NC64A genome reveals adaptation to photosymbiosis, coevolution with viruses, and cryptic sex.</title>
        <authorList>
            <person name="Blanc G."/>
            <person name="Duncan G."/>
            <person name="Agarkova I."/>
            <person name="Borodovsky M."/>
            <person name="Gurnon J."/>
            <person name="Kuo A."/>
            <person name="Lindquist E."/>
            <person name="Lucas S."/>
            <person name="Pangilinan J."/>
            <person name="Polle J."/>
            <person name="Salamov A."/>
            <person name="Terry A."/>
            <person name="Yamada T."/>
            <person name="Dunigan D.D."/>
            <person name="Grigoriev I.V."/>
            <person name="Claverie J.M."/>
            <person name="Van Etten J.L."/>
        </authorList>
    </citation>
    <scope>NUCLEOTIDE SEQUENCE [LARGE SCALE GENOMIC DNA]</scope>
    <source>
        <strain evidence="3 4">NC64A</strain>
    </source>
</reference>
<dbReference type="InParanoid" id="E1Z6T0"/>
<feature type="domain" description="Helicase ATP-binding" evidence="2">
    <location>
        <begin position="137"/>
        <end position="315"/>
    </location>
</feature>
<accession>E1Z6T0</accession>
<dbReference type="InterPro" id="IPR014001">
    <property type="entry name" value="Helicase_ATP-bd"/>
</dbReference>